<organism evidence="3 4">
    <name type="scientific">Paraburkholderia phenazinium</name>
    <dbReference type="NCBI Taxonomy" id="60549"/>
    <lineage>
        <taxon>Bacteria</taxon>
        <taxon>Pseudomonadati</taxon>
        <taxon>Pseudomonadota</taxon>
        <taxon>Betaproteobacteria</taxon>
        <taxon>Burkholderiales</taxon>
        <taxon>Burkholderiaceae</taxon>
        <taxon>Paraburkholderia</taxon>
    </lineage>
</organism>
<accession>A0A1N6HBX9</accession>
<reference evidence="3 4" key="1">
    <citation type="submission" date="2016-11" db="EMBL/GenBank/DDBJ databases">
        <authorList>
            <person name="Jaros S."/>
            <person name="Januszkiewicz K."/>
            <person name="Wedrychowicz H."/>
        </authorList>
    </citation>
    <scope>NUCLEOTIDE SEQUENCE [LARGE SCALE GENOMIC DNA]</scope>
    <source>
        <strain evidence="3 4">GAS86</strain>
    </source>
</reference>
<dbReference type="CDD" id="cd05825">
    <property type="entry name" value="LbH_wcaF_like"/>
    <property type="match status" value="1"/>
</dbReference>
<dbReference type="GO" id="GO:0005829">
    <property type="term" value="C:cytosol"/>
    <property type="evidence" value="ECO:0007669"/>
    <property type="project" value="TreeGrafter"/>
</dbReference>
<dbReference type="PANTHER" id="PTHR23416:SF23">
    <property type="entry name" value="ACETYLTRANSFERASE C18B11.09C-RELATED"/>
    <property type="match status" value="1"/>
</dbReference>
<dbReference type="InterPro" id="IPR011004">
    <property type="entry name" value="Trimer_LpxA-like_sf"/>
</dbReference>
<dbReference type="EMBL" id="FSRM01000001">
    <property type="protein sequence ID" value="SIO17280.1"/>
    <property type="molecule type" value="Genomic_DNA"/>
</dbReference>
<keyword evidence="2 3" id="KW-0808">Transferase</keyword>
<comment type="similarity">
    <text evidence="1">Belongs to the transferase hexapeptide repeat family.</text>
</comment>
<dbReference type="Gene3D" id="2.160.10.10">
    <property type="entry name" value="Hexapeptide repeat proteins"/>
    <property type="match status" value="1"/>
</dbReference>
<dbReference type="PANTHER" id="PTHR23416">
    <property type="entry name" value="SIALIC ACID SYNTHASE-RELATED"/>
    <property type="match status" value="1"/>
</dbReference>
<evidence type="ECO:0000256" key="1">
    <source>
        <dbReference type="ARBA" id="ARBA00007274"/>
    </source>
</evidence>
<dbReference type="InterPro" id="IPR051159">
    <property type="entry name" value="Hexapeptide_acetyltransf"/>
</dbReference>
<evidence type="ECO:0000313" key="4">
    <source>
        <dbReference type="Proteomes" id="UP000184693"/>
    </source>
</evidence>
<dbReference type="Proteomes" id="UP000184693">
    <property type="component" value="Unassembled WGS sequence"/>
</dbReference>
<sequence>MQVERNTQMKRDELNELDAAREWQADAAKATPALCPVIDLSLAGKGNYVRQVSRLTEALWFVVEACVINNKLVPFSALRVTLLRWFGAKIGPNCRFVHPLRIKAPWNLEVGANSWFGVDAWIYNQALIRIGSNVCISQGVFLTAGSHDYATNMDLRVAPIVIEDGAWIASKCVVQMGVTIGRSALVTPLSVVHRSLAANGVYGGNPARFIKQRFAPQRVQ</sequence>
<dbReference type="GO" id="GO:0008374">
    <property type="term" value="F:O-acyltransferase activity"/>
    <property type="evidence" value="ECO:0007669"/>
    <property type="project" value="TreeGrafter"/>
</dbReference>
<gene>
    <name evidence="3" type="ORF">SAMN05444168_3157</name>
</gene>
<proteinExistence type="inferred from homology"/>
<evidence type="ECO:0000313" key="3">
    <source>
        <dbReference type="EMBL" id="SIO17280.1"/>
    </source>
</evidence>
<evidence type="ECO:0000256" key="2">
    <source>
        <dbReference type="ARBA" id="ARBA00022679"/>
    </source>
</evidence>
<name>A0A1N6HBX9_9BURK</name>
<protein>
    <submittedName>
        <fullName evidence="3">Putative colanic acid biosynthesis acetyltransferase WcaF</fullName>
    </submittedName>
</protein>
<dbReference type="AlphaFoldDB" id="A0A1N6HBX9"/>
<dbReference type="SUPFAM" id="SSF51161">
    <property type="entry name" value="Trimeric LpxA-like enzymes"/>
    <property type="match status" value="1"/>
</dbReference>